<sequence>MCTAQQLYKESDALLGTYLSIFPRMLFSYTVPQYTVNNQSVTAILERNFYNGFSEVLKMEAYIVMSASVKVLVSF</sequence>
<reference evidence="2" key="1">
    <citation type="journal article" date="2015" name="Nat. Genet.">
        <title>The genome and transcriptome of the zoonotic hookworm Ancylostoma ceylanicum identify infection-specific gene families.</title>
        <authorList>
            <person name="Schwarz E.M."/>
            <person name="Hu Y."/>
            <person name="Antoshechkin I."/>
            <person name="Miller M.M."/>
            <person name="Sternberg P.W."/>
            <person name="Aroian R.V."/>
        </authorList>
    </citation>
    <scope>NUCLEOTIDE SEQUENCE</scope>
    <source>
        <strain evidence="2">HY135</strain>
    </source>
</reference>
<name>A0A016SKQ7_9BILA</name>
<keyword evidence="2" id="KW-1185">Reference proteome</keyword>
<protein>
    <submittedName>
        <fullName evidence="1">Uncharacterized protein</fullName>
    </submittedName>
</protein>
<gene>
    <name evidence="1" type="primary">Acey_s0209.g2116</name>
    <name evidence="1" type="ORF">Y032_0209g2116</name>
</gene>
<dbReference type="AlphaFoldDB" id="A0A016SKQ7"/>
<evidence type="ECO:0000313" key="1">
    <source>
        <dbReference type="EMBL" id="EYB91210.1"/>
    </source>
</evidence>
<dbReference type="Proteomes" id="UP000024635">
    <property type="component" value="Unassembled WGS sequence"/>
</dbReference>
<dbReference type="EMBL" id="JARK01001545">
    <property type="protein sequence ID" value="EYB91210.1"/>
    <property type="molecule type" value="Genomic_DNA"/>
</dbReference>
<comment type="caution">
    <text evidence="1">The sequence shown here is derived from an EMBL/GenBank/DDBJ whole genome shotgun (WGS) entry which is preliminary data.</text>
</comment>
<evidence type="ECO:0000313" key="2">
    <source>
        <dbReference type="Proteomes" id="UP000024635"/>
    </source>
</evidence>
<organism evidence="1 2">
    <name type="scientific">Ancylostoma ceylanicum</name>
    <dbReference type="NCBI Taxonomy" id="53326"/>
    <lineage>
        <taxon>Eukaryota</taxon>
        <taxon>Metazoa</taxon>
        <taxon>Ecdysozoa</taxon>
        <taxon>Nematoda</taxon>
        <taxon>Chromadorea</taxon>
        <taxon>Rhabditida</taxon>
        <taxon>Rhabditina</taxon>
        <taxon>Rhabditomorpha</taxon>
        <taxon>Strongyloidea</taxon>
        <taxon>Ancylostomatidae</taxon>
        <taxon>Ancylostomatinae</taxon>
        <taxon>Ancylostoma</taxon>
    </lineage>
</organism>
<proteinExistence type="predicted"/>
<accession>A0A016SKQ7</accession>